<dbReference type="EMBL" id="JAWDJW010000116">
    <property type="protein sequence ID" value="KAK3081605.1"/>
    <property type="molecule type" value="Genomic_DNA"/>
</dbReference>
<organism evidence="1 2">
    <name type="scientific">Coniosporium uncinatum</name>
    <dbReference type="NCBI Taxonomy" id="93489"/>
    <lineage>
        <taxon>Eukaryota</taxon>
        <taxon>Fungi</taxon>
        <taxon>Dikarya</taxon>
        <taxon>Ascomycota</taxon>
        <taxon>Pezizomycotina</taxon>
        <taxon>Dothideomycetes</taxon>
        <taxon>Dothideomycetes incertae sedis</taxon>
        <taxon>Coniosporium</taxon>
    </lineage>
</organism>
<name>A0ACC3DY84_9PEZI</name>
<sequence length="225" mass="24977">MNEDALESMRKLSRKVELSNTQPETPERKRPKSTESLPSPIAAATNQVAAKPTVEALSARQAEDKPENKGKQPVYGSRVTYTPVHADTAALGALFARHSDLTKPHEIAVLVDVSPELREAYRSLVQEMWETLWHYKGVPSLYNYAEKCLMDIGIEIKSSDASHKGLQEKGKRKGKGEEYGERKVAESGAEHGIEKPGKGRGVAVVKEDEPGQPELRREWRLPPNS</sequence>
<gene>
    <name evidence="1" type="ORF">LTS18_004925</name>
</gene>
<evidence type="ECO:0000313" key="1">
    <source>
        <dbReference type="EMBL" id="KAK3081605.1"/>
    </source>
</evidence>
<evidence type="ECO:0000313" key="2">
    <source>
        <dbReference type="Proteomes" id="UP001186974"/>
    </source>
</evidence>
<reference evidence="1" key="1">
    <citation type="submission" date="2024-09" db="EMBL/GenBank/DDBJ databases">
        <title>Black Yeasts Isolated from many extreme environments.</title>
        <authorList>
            <person name="Coleine C."/>
            <person name="Stajich J.E."/>
            <person name="Selbmann L."/>
        </authorList>
    </citation>
    <scope>NUCLEOTIDE SEQUENCE</scope>
    <source>
        <strain evidence="1">CCFEE 5737</strain>
    </source>
</reference>
<proteinExistence type="predicted"/>
<comment type="caution">
    <text evidence="1">The sequence shown here is derived from an EMBL/GenBank/DDBJ whole genome shotgun (WGS) entry which is preliminary data.</text>
</comment>
<keyword evidence="2" id="KW-1185">Reference proteome</keyword>
<protein>
    <submittedName>
        <fullName evidence="1">Uncharacterized protein</fullName>
    </submittedName>
</protein>
<dbReference type="Proteomes" id="UP001186974">
    <property type="component" value="Unassembled WGS sequence"/>
</dbReference>
<accession>A0ACC3DY84</accession>